<proteinExistence type="inferred from homology"/>
<name>A0A8K0SXA7_9HYPO</name>
<keyword evidence="5" id="KW-0732">Signal</keyword>
<keyword evidence="8" id="KW-1185">Reference proteome</keyword>
<evidence type="ECO:0000256" key="3">
    <source>
        <dbReference type="ARBA" id="ARBA00023295"/>
    </source>
</evidence>
<dbReference type="PANTHER" id="PTHR42812:SF16">
    <property type="entry name" value="HYDROLASE, PUTATIVE (AFU_ORTHOLOGUE AFUA_7G06110)-RELATED"/>
    <property type="match status" value="1"/>
</dbReference>
<dbReference type="InterPro" id="IPR006710">
    <property type="entry name" value="Glyco_hydro_43"/>
</dbReference>
<dbReference type="EMBL" id="JAGPNK010000003">
    <property type="protein sequence ID" value="KAH7324195.1"/>
    <property type="molecule type" value="Genomic_DNA"/>
</dbReference>
<dbReference type="PANTHER" id="PTHR42812">
    <property type="entry name" value="BETA-XYLOSIDASE"/>
    <property type="match status" value="1"/>
</dbReference>
<comment type="similarity">
    <text evidence="1 4">Belongs to the glycosyl hydrolase 43 family.</text>
</comment>
<evidence type="ECO:0000313" key="8">
    <source>
        <dbReference type="Proteomes" id="UP000813444"/>
    </source>
</evidence>
<accession>A0A8K0SXA7</accession>
<dbReference type="InterPro" id="IPR051795">
    <property type="entry name" value="Glycosyl_Hydrlase_43"/>
</dbReference>
<dbReference type="GO" id="GO:0005975">
    <property type="term" value="P:carbohydrate metabolic process"/>
    <property type="evidence" value="ECO:0007669"/>
    <property type="project" value="InterPro"/>
</dbReference>
<reference evidence="7" key="1">
    <citation type="journal article" date="2021" name="Nat. Commun.">
        <title>Genetic determinants of endophytism in the Arabidopsis root mycobiome.</title>
        <authorList>
            <person name="Mesny F."/>
            <person name="Miyauchi S."/>
            <person name="Thiergart T."/>
            <person name="Pickel B."/>
            <person name="Atanasova L."/>
            <person name="Karlsson M."/>
            <person name="Huettel B."/>
            <person name="Barry K.W."/>
            <person name="Haridas S."/>
            <person name="Chen C."/>
            <person name="Bauer D."/>
            <person name="Andreopoulos W."/>
            <person name="Pangilinan J."/>
            <person name="LaButti K."/>
            <person name="Riley R."/>
            <person name="Lipzen A."/>
            <person name="Clum A."/>
            <person name="Drula E."/>
            <person name="Henrissat B."/>
            <person name="Kohler A."/>
            <person name="Grigoriev I.V."/>
            <person name="Martin F.M."/>
            <person name="Hacquard S."/>
        </authorList>
    </citation>
    <scope>NUCLEOTIDE SEQUENCE</scope>
    <source>
        <strain evidence="7">MPI-CAGE-CH-0235</strain>
    </source>
</reference>
<evidence type="ECO:0000256" key="1">
    <source>
        <dbReference type="ARBA" id="ARBA00009865"/>
    </source>
</evidence>
<dbReference type="InterPro" id="IPR013320">
    <property type="entry name" value="ConA-like_dom_sf"/>
</dbReference>
<dbReference type="InterPro" id="IPR041542">
    <property type="entry name" value="GH43_C2"/>
</dbReference>
<dbReference type="SUPFAM" id="SSF49899">
    <property type="entry name" value="Concanavalin A-like lectins/glucanases"/>
    <property type="match status" value="1"/>
</dbReference>
<dbReference type="Proteomes" id="UP000813444">
    <property type="component" value="Unassembled WGS sequence"/>
</dbReference>
<dbReference type="Pfam" id="PF17851">
    <property type="entry name" value="GH43_C2"/>
    <property type="match status" value="1"/>
</dbReference>
<dbReference type="GO" id="GO:0004553">
    <property type="term" value="F:hydrolase activity, hydrolyzing O-glycosyl compounds"/>
    <property type="evidence" value="ECO:0007669"/>
    <property type="project" value="InterPro"/>
</dbReference>
<feature type="signal peptide" evidence="5">
    <location>
        <begin position="1"/>
        <end position="17"/>
    </location>
</feature>
<dbReference type="Gene3D" id="2.115.10.20">
    <property type="entry name" value="Glycosyl hydrolase domain, family 43"/>
    <property type="match status" value="2"/>
</dbReference>
<feature type="domain" description="Beta-xylosidase C-terminal Concanavalin A-like" evidence="6">
    <location>
        <begin position="309"/>
        <end position="505"/>
    </location>
</feature>
<dbReference type="AlphaFoldDB" id="A0A8K0SXA7"/>
<evidence type="ECO:0000313" key="7">
    <source>
        <dbReference type="EMBL" id="KAH7324195.1"/>
    </source>
</evidence>
<evidence type="ECO:0000256" key="2">
    <source>
        <dbReference type="ARBA" id="ARBA00022801"/>
    </source>
</evidence>
<organism evidence="7 8">
    <name type="scientific">Stachybotrys elegans</name>
    <dbReference type="NCBI Taxonomy" id="80388"/>
    <lineage>
        <taxon>Eukaryota</taxon>
        <taxon>Fungi</taxon>
        <taxon>Dikarya</taxon>
        <taxon>Ascomycota</taxon>
        <taxon>Pezizomycotina</taxon>
        <taxon>Sordariomycetes</taxon>
        <taxon>Hypocreomycetidae</taxon>
        <taxon>Hypocreales</taxon>
        <taxon>Stachybotryaceae</taxon>
        <taxon>Stachybotrys</taxon>
    </lineage>
</organism>
<dbReference type="SUPFAM" id="SSF75005">
    <property type="entry name" value="Arabinanase/levansucrase/invertase"/>
    <property type="match status" value="1"/>
</dbReference>
<dbReference type="InterPro" id="IPR023296">
    <property type="entry name" value="Glyco_hydro_beta-prop_sf"/>
</dbReference>
<feature type="chain" id="PRO_5035444148" evidence="5">
    <location>
        <begin position="18"/>
        <end position="534"/>
    </location>
</feature>
<evidence type="ECO:0000259" key="6">
    <source>
        <dbReference type="Pfam" id="PF17851"/>
    </source>
</evidence>
<evidence type="ECO:0000256" key="4">
    <source>
        <dbReference type="RuleBase" id="RU361187"/>
    </source>
</evidence>
<protein>
    <submittedName>
        <fullName evidence="7">Glycosyl hydrolase</fullName>
    </submittedName>
</protein>
<evidence type="ECO:0000256" key="5">
    <source>
        <dbReference type="SAM" id="SignalP"/>
    </source>
</evidence>
<comment type="caution">
    <text evidence="7">The sequence shown here is derived from an EMBL/GenBank/DDBJ whole genome shotgun (WGS) entry which is preliminary data.</text>
</comment>
<keyword evidence="3 4" id="KW-0326">Glycosidase</keyword>
<dbReference type="Pfam" id="PF04616">
    <property type="entry name" value="Glyco_hydro_43"/>
    <property type="match status" value="2"/>
</dbReference>
<dbReference type="Gene3D" id="2.60.120.200">
    <property type="match status" value="1"/>
</dbReference>
<sequence>MASRFILAVSLASCALAIKNPLIPGWNPDPHVLRVNDTYYVAVSSFLSFPGVPIYQSQDLGNWELVSHALNAPEKVPIVGVRQDHGNATNSDQGIWAPSLSYINGRFYMTTMAMWGSDTVYRTFPRFFWVSSSDLQTWSEVIWAEPYGIDPDLWQDPNTGKNYLSVMGLDDNRERLWGISQCEVDLDTGKCGGTGTGHRVTIARSDTPMGPWRSSPTNPLLYNGADPDLTVGNTGHAMFSDTPDGRWFATFLARRWIGNDNPIGRECFFSPVEWREDGWPVMNYGEPILLSQEYDYGPTPAYPPAPWEDNFVGSQLGLSWYQLRTPYTQNFEVNPWGDGQSPCGSGGGGIVFNPNVFTLGERDTPAAVLHKQTSFNMTFSATLLPINGSLGRSQSIGISMYSSEYTHQDISIRGCVNTTSAIQCVRVDSSIQLPGPAGTPSSKEFPFPYDHVPAGVQLHVRAEPTRYRLGWSVNGESIAWVHQFRLRDLPVGFDGAMFALFASGNSLPWPLNAPQVGFCNVREEFFEEGLGDYR</sequence>
<dbReference type="OrthoDB" id="2139957at2759"/>
<keyword evidence="2 4" id="KW-0378">Hydrolase</keyword>
<gene>
    <name evidence="7" type="ORF">B0I35DRAFT_496428</name>
</gene>